<gene>
    <name evidence="2" type="ORF">PSQ90_04255</name>
</gene>
<evidence type="ECO:0000313" key="3">
    <source>
        <dbReference type="Proteomes" id="UP001222118"/>
    </source>
</evidence>
<dbReference type="Pfam" id="PF13175">
    <property type="entry name" value="AAA_15"/>
    <property type="match status" value="1"/>
</dbReference>
<dbReference type="InterPro" id="IPR027417">
    <property type="entry name" value="P-loop_NTPase"/>
</dbReference>
<dbReference type="InterPro" id="IPR041685">
    <property type="entry name" value="AAA_GajA/Old/RecF-like"/>
</dbReference>
<accession>A0ABY7Z1L2</accession>
<evidence type="ECO:0000259" key="1">
    <source>
        <dbReference type="Pfam" id="PF13175"/>
    </source>
</evidence>
<protein>
    <submittedName>
        <fullName evidence="2">AAA family ATPase</fullName>
    </submittedName>
</protein>
<dbReference type="SUPFAM" id="SSF52540">
    <property type="entry name" value="P-loop containing nucleoside triphosphate hydrolases"/>
    <property type="match status" value="1"/>
</dbReference>
<dbReference type="Proteomes" id="UP001222118">
    <property type="component" value="Chromosome"/>
</dbReference>
<reference evidence="2 3" key="1">
    <citation type="submission" date="2023-02" db="EMBL/GenBank/DDBJ databases">
        <title>Devosia chondri sp. nov., isolated from the phycosphere of marine algae.</title>
        <authorList>
            <person name="Kim J.M."/>
            <person name="Lee J.K."/>
            <person name="Choi B.J."/>
            <person name="Bayburt H."/>
            <person name="Jeon C.O."/>
        </authorList>
    </citation>
    <scope>NUCLEOTIDE SEQUENCE [LARGE SCALE GENOMIC DNA]</scope>
    <source>
        <strain evidence="2 3">G2-5</strain>
    </source>
</reference>
<evidence type="ECO:0000313" key="2">
    <source>
        <dbReference type="EMBL" id="WDR07469.1"/>
    </source>
</evidence>
<keyword evidence="3" id="KW-1185">Reference proteome</keyword>
<dbReference type="Gene3D" id="3.40.50.300">
    <property type="entry name" value="P-loop containing nucleotide triphosphate hydrolases"/>
    <property type="match status" value="1"/>
</dbReference>
<sequence>MQIRRLAIENVRSFLDRREISFDGQISILIGPNGGGKTNLLDTLVIMLRRYIFNSPYYRHSPTADEPDRWQEEYNDQLNQLFFEKNKCRRGP</sequence>
<name>A0ABY7Z1L2_9HYPH</name>
<organism evidence="2 3">
    <name type="scientific">Devosia rhodophyticola</name>
    <dbReference type="NCBI Taxonomy" id="3026423"/>
    <lineage>
        <taxon>Bacteria</taxon>
        <taxon>Pseudomonadati</taxon>
        <taxon>Pseudomonadota</taxon>
        <taxon>Alphaproteobacteria</taxon>
        <taxon>Hyphomicrobiales</taxon>
        <taxon>Devosiaceae</taxon>
        <taxon>Devosia</taxon>
    </lineage>
</organism>
<dbReference type="EMBL" id="CP118247">
    <property type="protein sequence ID" value="WDR07469.1"/>
    <property type="molecule type" value="Genomic_DNA"/>
</dbReference>
<proteinExistence type="predicted"/>
<feature type="domain" description="Endonuclease GajA/Old nuclease/RecF-like AAA" evidence="1">
    <location>
        <begin position="1"/>
        <end position="80"/>
    </location>
</feature>